<dbReference type="EMBL" id="CM042884">
    <property type="protein sequence ID" value="KAI4371138.1"/>
    <property type="molecule type" value="Genomic_DNA"/>
</dbReference>
<gene>
    <name evidence="1" type="ORF">MLD38_019404</name>
</gene>
<proteinExistence type="predicted"/>
<sequence length="669" mass="72605">MGIQKFYKLDPAKKQKRCKYEAERRRQAAMQGAKRNASEEDHNACGEHSSGDDCVDDPDEAFVHEAFLANWTTDALSQSILHIYGEGQNQAGDANGSSYVQAKADSHPQGSCTSSSVVDPFMCRIGRTSIPPLSKRPRKGCQVESARLVKLAPNLPPLNLPQNVRVISASAYLHSRAGFTLPTAEARADQSVFKTSSHRSLQVEGPEMGHIRNTNNHSSMDEDGACLESEEPAVNPEKSSTGKRGSCTGIPMHPLLFPAPENPQLPYYMGNGGSLASTPLNFFSPSPPQLNLSLFHNLPQRKQIMARFYNSPRPGGSSSHPDGIDFHPLLERTDSASTEMIHKQPRTELSARLGVPQARKQAAGGSLPALANPSNHGDKSSEIDLSIHPNSITPRRTAERSVEDTHKRNWYVGDRTPVDPQERRDPSCDEPENFALISFNPPGTIGTHTDDVDIVGDQSNPGGIVMEQEELSDSEEDIEKNVEFECEEMADSDGEEESDAEIAANMPNQAVQHPESGKPFTAANNGHEHEVTVSRVDKHDKGTLPIVKLGLTGEGKDVTSKSWLSLDPCAGGRLSNLESEQGSKTISNENLEEGCVAPLSSRPRKRTRPNSKCDAAVLHNQLTGCTKPEDLDQGFSAGPRKRSCGKNSSSNSVKAVENSNFPARGTSTD</sequence>
<comment type="caution">
    <text evidence="1">The sequence shown here is derived from an EMBL/GenBank/DDBJ whole genome shotgun (WGS) entry which is preliminary data.</text>
</comment>
<organism evidence="1 2">
    <name type="scientific">Melastoma candidum</name>
    <dbReference type="NCBI Taxonomy" id="119954"/>
    <lineage>
        <taxon>Eukaryota</taxon>
        <taxon>Viridiplantae</taxon>
        <taxon>Streptophyta</taxon>
        <taxon>Embryophyta</taxon>
        <taxon>Tracheophyta</taxon>
        <taxon>Spermatophyta</taxon>
        <taxon>Magnoliopsida</taxon>
        <taxon>eudicotyledons</taxon>
        <taxon>Gunneridae</taxon>
        <taxon>Pentapetalae</taxon>
        <taxon>rosids</taxon>
        <taxon>malvids</taxon>
        <taxon>Myrtales</taxon>
        <taxon>Melastomataceae</taxon>
        <taxon>Melastomatoideae</taxon>
        <taxon>Melastomateae</taxon>
        <taxon>Melastoma</taxon>
    </lineage>
</organism>
<evidence type="ECO:0000313" key="1">
    <source>
        <dbReference type="EMBL" id="KAI4371138.1"/>
    </source>
</evidence>
<accession>A0ACB9QY04</accession>
<reference evidence="2" key="1">
    <citation type="journal article" date="2023" name="Front. Plant Sci.">
        <title>Chromosomal-level genome assembly of Melastoma candidum provides insights into trichome evolution.</title>
        <authorList>
            <person name="Zhong Y."/>
            <person name="Wu W."/>
            <person name="Sun C."/>
            <person name="Zou P."/>
            <person name="Liu Y."/>
            <person name="Dai S."/>
            <person name="Zhou R."/>
        </authorList>
    </citation>
    <scope>NUCLEOTIDE SEQUENCE [LARGE SCALE GENOMIC DNA]</scope>
</reference>
<protein>
    <submittedName>
        <fullName evidence="1">Uncharacterized protein</fullName>
    </submittedName>
</protein>
<name>A0ACB9QY04_9MYRT</name>
<dbReference type="Proteomes" id="UP001057402">
    <property type="component" value="Chromosome 5"/>
</dbReference>
<evidence type="ECO:0000313" key="2">
    <source>
        <dbReference type="Proteomes" id="UP001057402"/>
    </source>
</evidence>
<keyword evidence="2" id="KW-1185">Reference proteome</keyword>